<feature type="compositionally biased region" description="Basic and acidic residues" evidence="5">
    <location>
        <begin position="189"/>
        <end position="199"/>
    </location>
</feature>
<organism evidence="8 9">
    <name type="scientific">Talaromyces islandicus</name>
    <name type="common">Penicillium islandicum</name>
    <dbReference type="NCBI Taxonomy" id="28573"/>
    <lineage>
        <taxon>Eukaryota</taxon>
        <taxon>Fungi</taxon>
        <taxon>Dikarya</taxon>
        <taxon>Ascomycota</taxon>
        <taxon>Pezizomycotina</taxon>
        <taxon>Eurotiomycetes</taxon>
        <taxon>Eurotiomycetidae</taxon>
        <taxon>Eurotiales</taxon>
        <taxon>Trichocomaceae</taxon>
        <taxon>Talaromyces</taxon>
        <taxon>Talaromyces sect. Islandici</taxon>
    </lineage>
</organism>
<dbReference type="Pfam" id="PF00134">
    <property type="entry name" value="Cyclin_N"/>
    <property type="match status" value="1"/>
</dbReference>
<dbReference type="SMART" id="SM00385">
    <property type="entry name" value="CYCLIN"/>
    <property type="match status" value="2"/>
</dbReference>
<dbReference type="InterPro" id="IPR048258">
    <property type="entry name" value="Cyclins_cyclin-box"/>
</dbReference>
<dbReference type="PANTHER" id="PTHR10177">
    <property type="entry name" value="CYCLINS"/>
    <property type="match status" value="1"/>
</dbReference>
<dbReference type="SUPFAM" id="SSF47954">
    <property type="entry name" value="Cyclin-like"/>
    <property type="match status" value="2"/>
</dbReference>
<keyword evidence="3" id="KW-0131">Cell cycle</keyword>
<comment type="similarity">
    <text evidence="4">Belongs to the cyclin family.</text>
</comment>
<dbReference type="Gene3D" id="1.10.472.10">
    <property type="entry name" value="Cyclin-like"/>
    <property type="match status" value="2"/>
</dbReference>
<gene>
    <name evidence="8" type="ORF">PISL3812_01079</name>
</gene>
<accession>A0A0U1LL13</accession>
<feature type="compositionally biased region" description="Acidic residues" evidence="5">
    <location>
        <begin position="291"/>
        <end position="306"/>
    </location>
</feature>
<feature type="compositionally biased region" description="Polar residues" evidence="5">
    <location>
        <begin position="121"/>
        <end position="133"/>
    </location>
</feature>
<feature type="compositionally biased region" description="Polar residues" evidence="5">
    <location>
        <begin position="212"/>
        <end position="223"/>
    </location>
</feature>
<evidence type="ECO:0000256" key="4">
    <source>
        <dbReference type="RuleBase" id="RU000383"/>
    </source>
</evidence>
<feature type="region of interest" description="Disordered" evidence="5">
    <location>
        <begin position="113"/>
        <end position="133"/>
    </location>
</feature>
<dbReference type="InterPro" id="IPR004367">
    <property type="entry name" value="Cyclin_C-dom"/>
</dbReference>
<proteinExistence type="inferred from homology"/>
<dbReference type="Pfam" id="PF02984">
    <property type="entry name" value="Cyclin_C"/>
    <property type="match status" value="1"/>
</dbReference>
<evidence type="ECO:0000313" key="8">
    <source>
        <dbReference type="EMBL" id="CRG83724.1"/>
    </source>
</evidence>
<evidence type="ECO:0000259" key="6">
    <source>
        <dbReference type="SMART" id="SM00385"/>
    </source>
</evidence>
<evidence type="ECO:0000256" key="2">
    <source>
        <dbReference type="ARBA" id="ARBA00023127"/>
    </source>
</evidence>
<dbReference type="OMA" id="MVDGAYT"/>
<protein>
    <submittedName>
        <fullName evidence="8">G2/mitotic-specific cyclin-4</fullName>
    </submittedName>
</protein>
<dbReference type="InterPro" id="IPR006671">
    <property type="entry name" value="Cyclin_N"/>
</dbReference>
<dbReference type="InterPro" id="IPR036915">
    <property type="entry name" value="Cyclin-like_sf"/>
</dbReference>
<dbReference type="EMBL" id="CVMT01000001">
    <property type="protein sequence ID" value="CRG83724.1"/>
    <property type="molecule type" value="Genomic_DNA"/>
</dbReference>
<keyword evidence="9" id="KW-1185">Reference proteome</keyword>
<dbReference type="Proteomes" id="UP000054383">
    <property type="component" value="Unassembled WGS sequence"/>
</dbReference>
<evidence type="ECO:0000259" key="7">
    <source>
        <dbReference type="SMART" id="SM01332"/>
    </source>
</evidence>
<dbReference type="InterPro" id="IPR013763">
    <property type="entry name" value="Cyclin-like_dom"/>
</dbReference>
<sequence length="634" mass="71306">MDARPQRIRVRGDENALIGTLPNKTIHQRNKSTPALSTALQNGGLRNNAKRTAFGDVSNTSYTVRASKDDSHLSGKNSKPGIISAQDKKPVVLSQPAQRPVSVTGVKAILNSVRPRPSDNAPRQSITDTTSYNTANTRKLLTKRSNVVFKDHLPPVAEAKPSTVKQAGPVASEPVKEELVGHPSTASSYREDSKKEAKEVSFPAKLDDIEVNPSSLDIHSDSSYAIEPSVPSKDSPSEPTVPEEEQPSTSTLPEAVSLPEVKDAEKSESTLPRDSLDLAHARSDHAVAPSEPEEWDEEDDNEEDDGYATARSYPSRSENTTGATAIVLFPKYNQKAKKEIAVAKQLVETSRTTDDIEDEMWDTSMVAEYGDDIFDYMRELEIKMLPNAHYMDYQAEIQWSMRSILIEWLVQVHHRFSLLPETLFLAVNYIDRFLSCKIVTLGKLQLVGATAIFIAAKYEEINCPSVREIEYMVDRGYTVDEILKAERFMLSMLQFELGWPGPMSFLRRISKADDYDLDTRTLAKYFLEVTIMDERFVGSPPSFTAAGAHCLARLMLCKGDWSYAHVYYSNYTYTQLYPLLNVILECCEKPLKHHNAIYEKYSDRRFKRSSLYVEAEIAKGFRIPDIAKESYRFV</sequence>
<evidence type="ECO:0000313" key="9">
    <source>
        <dbReference type="Proteomes" id="UP000054383"/>
    </source>
</evidence>
<dbReference type="OrthoDB" id="5590282at2759"/>
<dbReference type="SMART" id="SM01332">
    <property type="entry name" value="Cyclin_C"/>
    <property type="match status" value="1"/>
</dbReference>
<feature type="region of interest" description="Disordered" evidence="5">
    <location>
        <begin position="159"/>
        <end position="317"/>
    </location>
</feature>
<dbReference type="InterPro" id="IPR039361">
    <property type="entry name" value="Cyclin"/>
</dbReference>
<keyword evidence="2 4" id="KW-0195">Cyclin</keyword>
<evidence type="ECO:0000256" key="3">
    <source>
        <dbReference type="ARBA" id="ARBA00023306"/>
    </source>
</evidence>
<feature type="compositionally biased region" description="Basic and acidic residues" evidence="5">
    <location>
        <begin position="274"/>
        <end position="285"/>
    </location>
</feature>
<dbReference type="STRING" id="28573.A0A0U1LL13"/>
<reference evidence="8 9" key="1">
    <citation type="submission" date="2015-04" db="EMBL/GenBank/DDBJ databases">
        <authorList>
            <person name="Syromyatnikov M.Y."/>
            <person name="Popov V.N."/>
        </authorList>
    </citation>
    <scope>NUCLEOTIDE SEQUENCE [LARGE SCALE GENOMIC DNA]</scope>
    <source>
        <strain evidence="8">WF-38-12</strain>
    </source>
</reference>
<dbReference type="CDD" id="cd20568">
    <property type="entry name" value="CYCLIN_CLBs_yeast_rpt1"/>
    <property type="match status" value="1"/>
</dbReference>
<evidence type="ECO:0000256" key="5">
    <source>
        <dbReference type="SAM" id="MobiDB-lite"/>
    </source>
</evidence>
<dbReference type="GO" id="GO:0051301">
    <property type="term" value="P:cell division"/>
    <property type="evidence" value="ECO:0007669"/>
    <property type="project" value="UniProtKB-KW"/>
</dbReference>
<feature type="domain" description="Cyclin-like" evidence="6">
    <location>
        <begin position="407"/>
        <end position="491"/>
    </location>
</feature>
<evidence type="ECO:0000256" key="1">
    <source>
        <dbReference type="ARBA" id="ARBA00022618"/>
    </source>
</evidence>
<keyword evidence="1" id="KW-0132">Cell division</keyword>
<dbReference type="AlphaFoldDB" id="A0A0U1LL13"/>
<dbReference type="CDD" id="cd20512">
    <property type="entry name" value="CYCLIN_CLBs_yeast_rpt2"/>
    <property type="match status" value="1"/>
</dbReference>
<feature type="domain" description="Cyclin C-terminal" evidence="7">
    <location>
        <begin position="500"/>
        <end position="615"/>
    </location>
</feature>
<name>A0A0U1LL13_TALIS</name>
<dbReference type="PROSITE" id="PS00292">
    <property type="entry name" value="CYCLINS"/>
    <property type="match status" value="1"/>
</dbReference>
<feature type="domain" description="Cyclin-like" evidence="6">
    <location>
        <begin position="504"/>
        <end position="585"/>
    </location>
</feature>
<dbReference type="FunFam" id="1.10.472.10:FF:000001">
    <property type="entry name" value="G2/mitotic-specific cyclin"/>
    <property type="match status" value="1"/>
</dbReference>